<dbReference type="GO" id="GO:0006508">
    <property type="term" value="P:proteolysis"/>
    <property type="evidence" value="ECO:0007669"/>
    <property type="project" value="UniProtKB-KW"/>
</dbReference>
<evidence type="ECO:0000256" key="1">
    <source>
        <dbReference type="ARBA" id="ARBA00011073"/>
    </source>
</evidence>
<dbReference type="PROSITE" id="PS00137">
    <property type="entry name" value="SUBTILASE_HIS"/>
    <property type="match status" value="1"/>
</dbReference>
<evidence type="ECO:0000256" key="6">
    <source>
        <dbReference type="PROSITE-ProRule" id="PRU01240"/>
    </source>
</evidence>
<dbReference type="Proteomes" id="UP000016936">
    <property type="component" value="Unassembled WGS sequence"/>
</dbReference>
<dbReference type="Gene3D" id="3.30.70.80">
    <property type="entry name" value="Peptidase S8 propeptide/proteinase inhibitor I9"/>
    <property type="match status" value="1"/>
</dbReference>
<dbReference type="InterPro" id="IPR050131">
    <property type="entry name" value="Peptidase_S8_subtilisin-like"/>
</dbReference>
<dbReference type="EMBL" id="KB445572">
    <property type="protein sequence ID" value="EMD94145.1"/>
    <property type="molecule type" value="Genomic_DNA"/>
</dbReference>
<dbReference type="FunFam" id="3.40.50.200:FF:000007">
    <property type="entry name" value="Subtilisin-like serine protease"/>
    <property type="match status" value="1"/>
</dbReference>
<evidence type="ECO:0000313" key="10">
    <source>
        <dbReference type="EMBL" id="EMD94145.1"/>
    </source>
</evidence>
<feature type="signal peptide" evidence="7">
    <location>
        <begin position="1"/>
        <end position="20"/>
    </location>
</feature>
<dbReference type="PRINTS" id="PR00723">
    <property type="entry name" value="SUBTILISIN"/>
</dbReference>
<evidence type="ECO:0000256" key="2">
    <source>
        <dbReference type="ARBA" id="ARBA00022670"/>
    </source>
</evidence>
<keyword evidence="3 7" id="KW-0732">Signal</keyword>
<dbReference type="STRING" id="701091.M2T9C1"/>
<dbReference type="eggNOG" id="KOG1153">
    <property type="taxonomic scope" value="Eukaryota"/>
</dbReference>
<protein>
    <recommendedName>
        <fullName evidence="12">Peptidase S8/S53 domain-containing protein</fullName>
    </recommendedName>
</protein>
<dbReference type="AlphaFoldDB" id="M2T9C1"/>
<name>M2T9C1_COCH5</name>
<accession>M2T9C1</accession>
<reference evidence="11" key="2">
    <citation type="journal article" date="2013" name="PLoS Genet.">
        <title>Comparative genome structure, secondary metabolite, and effector coding capacity across Cochliobolus pathogens.</title>
        <authorList>
            <person name="Condon B.J."/>
            <person name="Leng Y."/>
            <person name="Wu D."/>
            <person name="Bushley K.E."/>
            <person name="Ohm R.A."/>
            <person name="Otillar R."/>
            <person name="Martin J."/>
            <person name="Schackwitz W."/>
            <person name="Grimwood J."/>
            <person name="MohdZainudin N."/>
            <person name="Xue C."/>
            <person name="Wang R."/>
            <person name="Manning V.A."/>
            <person name="Dhillon B."/>
            <person name="Tu Z.J."/>
            <person name="Steffenson B.J."/>
            <person name="Salamov A."/>
            <person name="Sun H."/>
            <person name="Lowry S."/>
            <person name="LaButti K."/>
            <person name="Han J."/>
            <person name="Copeland A."/>
            <person name="Lindquist E."/>
            <person name="Barry K."/>
            <person name="Schmutz J."/>
            <person name="Baker S.E."/>
            <person name="Ciuffetti L.M."/>
            <person name="Grigoriev I.V."/>
            <person name="Zhong S."/>
            <person name="Turgeon B.G."/>
        </authorList>
    </citation>
    <scope>NUCLEOTIDE SEQUENCE [LARGE SCALE GENOMIC DNA]</scope>
    <source>
        <strain evidence="11">C5 / ATCC 48332 / race O</strain>
    </source>
</reference>
<dbReference type="OrthoDB" id="206201at2759"/>
<dbReference type="InterPro" id="IPR036852">
    <property type="entry name" value="Peptidase_S8/S53_dom_sf"/>
</dbReference>
<keyword evidence="11" id="KW-1185">Reference proteome</keyword>
<feature type="domain" description="Peptidase S8/S53" evidence="8">
    <location>
        <begin position="175"/>
        <end position="417"/>
    </location>
</feature>
<feature type="chain" id="PRO_5004026342" description="Peptidase S8/S53 domain-containing protein" evidence="7">
    <location>
        <begin position="21"/>
        <end position="476"/>
    </location>
</feature>
<dbReference type="SUPFAM" id="SSF52743">
    <property type="entry name" value="Subtilisin-like"/>
    <property type="match status" value="1"/>
</dbReference>
<evidence type="ECO:0000256" key="4">
    <source>
        <dbReference type="ARBA" id="ARBA00022801"/>
    </source>
</evidence>
<dbReference type="HOGENOM" id="CLU_011263_1_4_1"/>
<dbReference type="InterPro" id="IPR034193">
    <property type="entry name" value="PCSK9_ProteinaseK-like"/>
</dbReference>
<sequence length="476" mass="50804">MRYTLLSALSALAVASPTHTATTGNNIAPLLSSDSEAAVPDKYIVVFKKDIEDPSEHFDWLQSIQPNSEDRMELRKRSGDVFTGLKHTYEMSGFMGYSGHFDEETIKSIQRHSDIEYIERDSEVYLDGNDPEIHNLAGDVPMVQKNASWGLARISQRNALKTETYNDHLYAANGGAGVDVYVIDSGTNIEHVDFEGRATWLKTVLDKSPDQDTGGHGTHCSGTLVGKRHGVAKKANLYSIKVFGGGITTTTADIIKGIQYAVQSHESAVKSGKKGFKGSVVNMSLSSSGYSHAEKQAIDAAIRSGLHFAVAAGNQNTDACTRSPAAYDNVITVGSSNLQERRVSSSNYGKCVDIFAPGDRILSTFIGTKYATAVRTGTSMAAPHVAGLVAYMLSLQPDKSSGYAGIDITPQKLKANILAIGTVGALSGLPNETKNLLLWNGGGSSNLTEIIGRGGYIVKKPGSVGGSEFRSSVLSL</sequence>
<evidence type="ECO:0008006" key="12">
    <source>
        <dbReference type="Google" id="ProtNLM"/>
    </source>
</evidence>
<dbReference type="CDD" id="cd04077">
    <property type="entry name" value="Peptidases_S8_PCSK9_ProteinaseK_like"/>
    <property type="match status" value="1"/>
</dbReference>
<dbReference type="PANTHER" id="PTHR43806:SF11">
    <property type="entry name" value="CEREVISIN-RELATED"/>
    <property type="match status" value="1"/>
</dbReference>
<dbReference type="InterPro" id="IPR023828">
    <property type="entry name" value="Peptidase_S8_Ser-AS"/>
</dbReference>
<proteinExistence type="inferred from homology"/>
<evidence type="ECO:0000313" key="11">
    <source>
        <dbReference type="Proteomes" id="UP000016936"/>
    </source>
</evidence>
<dbReference type="InterPro" id="IPR022398">
    <property type="entry name" value="Peptidase_S8_His-AS"/>
</dbReference>
<feature type="active site" description="Charge relay system" evidence="6">
    <location>
        <position position="216"/>
    </location>
</feature>
<dbReference type="PROSITE" id="PS00138">
    <property type="entry name" value="SUBTILASE_SER"/>
    <property type="match status" value="1"/>
</dbReference>
<comment type="similarity">
    <text evidence="1 6">Belongs to the peptidase S8 family.</text>
</comment>
<evidence type="ECO:0000256" key="3">
    <source>
        <dbReference type="ARBA" id="ARBA00022729"/>
    </source>
</evidence>
<evidence type="ECO:0000259" key="8">
    <source>
        <dbReference type="Pfam" id="PF00082"/>
    </source>
</evidence>
<dbReference type="Gene3D" id="3.40.50.200">
    <property type="entry name" value="Peptidase S8/S53 domain"/>
    <property type="match status" value="1"/>
</dbReference>
<evidence type="ECO:0000256" key="7">
    <source>
        <dbReference type="SAM" id="SignalP"/>
    </source>
</evidence>
<evidence type="ECO:0000259" key="9">
    <source>
        <dbReference type="Pfam" id="PF05922"/>
    </source>
</evidence>
<dbReference type="PROSITE" id="PS51892">
    <property type="entry name" value="SUBTILASE"/>
    <property type="match status" value="1"/>
</dbReference>
<dbReference type="InterPro" id="IPR000209">
    <property type="entry name" value="Peptidase_S8/S53_dom"/>
</dbReference>
<dbReference type="InterPro" id="IPR010259">
    <property type="entry name" value="S8pro/Inhibitor_I9"/>
</dbReference>
<dbReference type="OMA" id="AHMETIA"/>
<feature type="active site" description="Charge relay system" evidence="6">
    <location>
        <position position="379"/>
    </location>
</feature>
<dbReference type="Pfam" id="PF05922">
    <property type="entry name" value="Inhibitor_I9"/>
    <property type="match status" value="1"/>
</dbReference>
<dbReference type="InterPro" id="IPR037045">
    <property type="entry name" value="S8pro/Inhibitor_I9_sf"/>
</dbReference>
<dbReference type="Pfam" id="PF00082">
    <property type="entry name" value="Peptidase_S8"/>
    <property type="match status" value="1"/>
</dbReference>
<gene>
    <name evidence="10" type="ORF">COCHEDRAFT_1093893</name>
</gene>
<feature type="domain" description="Inhibitor I9" evidence="9">
    <location>
        <begin position="42"/>
        <end position="126"/>
    </location>
</feature>
<reference evidence="10 11" key="1">
    <citation type="journal article" date="2012" name="PLoS Pathog.">
        <title>Diverse lifestyles and strategies of plant pathogenesis encoded in the genomes of eighteen Dothideomycetes fungi.</title>
        <authorList>
            <person name="Ohm R.A."/>
            <person name="Feau N."/>
            <person name="Henrissat B."/>
            <person name="Schoch C.L."/>
            <person name="Horwitz B.A."/>
            <person name="Barry K.W."/>
            <person name="Condon B.J."/>
            <person name="Copeland A.C."/>
            <person name="Dhillon B."/>
            <person name="Glaser F."/>
            <person name="Hesse C.N."/>
            <person name="Kosti I."/>
            <person name="LaButti K."/>
            <person name="Lindquist E.A."/>
            <person name="Lucas S."/>
            <person name="Salamov A.A."/>
            <person name="Bradshaw R.E."/>
            <person name="Ciuffetti L."/>
            <person name="Hamelin R.C."/>
            <person name="Kema G.H.J."/>
            <person name="Lawrence C."/>
            <person name="Scott J.A."/>
            <person name="Spatafora J.W."/>
            <person name="Turgeon B.G."/>
            <person name="de Wit P.J.G.M."/>
            <person name="Zhong S."/>
            <person name="Goodwin S.B."/>
            <person name="Grigoriev I.V."/>
        </authorList>
    </citation>
    <scope>NUCLEOTIDE SEQUENCE [LARGE SCALE GENOMIC DNA]</scope>
    <source>
        <strain evidence="11">C5 / ATCC 48332 / race O</strain>
    </source>
</reference>
<dbReference type="GO" id="GO:0004252">
    <property type="term" value="F:serine-type endopeptidase activity"/>
    <property type="evidence" value="ECO:0007669"/>
    <property type="project" value="UniProtKB-UniRule"/>
</dbReference>
<keyword evidence="5 6" id="KW-0720">Serine protease</keyword>
<evidence type="ECO:0000256" key="5">
    <source>
        <dbReference type="ARBA" id="ARBA00022825"/>
    </source>
</evidence>
<keyword evidence="2 6" id="KW-0645">Protease</keyword>
<feature type="active site" description="Charge relay system" evidence="6">
    <location>
        <position position="184"/>
    </location>
</feature>
<dbReference type="PANTHER" id="PTHR43806">
    <property type="entry name" value="PEPTIDASE S8"/>
    <property type="match status" value="1"/>
</dbReference>
<keyword evidence="4 6" id="KW-0378">Hydrolase</keyword>
<dbReference type="InterPro" id="IPR015500">
    <property type="entry name" value="Peptidase_S8_subtilisin-rel"/>
</dbReference>
<organism evidence="10 11">
    <name type="scientific">Cochliobolus heterostrophus (strain C5 / ATCC 48332 / race O)</name>
    <name type="common">Southern corn leaf blight fungus</name>
    <name type="synonym">Bipolaris maydis</name>
    <dbReference type="NCBI Taxonomy" id="701091"/>
    <lineage>
        <taxon>Eukaryota</taxon>
        <taxon>Fungi</taxon>
        <taxon>Dikarya</taxon>
        <taxon>Ascomycota</taxon>
        <taxon>Pezizomycotina</taxon>
        <taxon>Dothideomycetes</taxon>
        <taxon>Pleosporomycetidae</taxon>
        <taxon>Pleosporales</taxon>
        <taxon>Pleosporineae</taxon>
        <taxon>Pleosporaceae</taxon>
        <taxon>Bipolaris</taxon>
    </lineage>
</organism>